<evidence type="ECO:0000256" key="2">
    <source>
        <dbReference type="PIRSR" id="PIRSR026583-50"/>
    </source>
</evidence>
<comment type="catalytic activity">
    <reaction evidence="1">
        <text>3',3'-c-di-AMP + H2O = 5'-O-phosphonoadenylyl-(3'-&gt;5')-adenosine + H(+)</text>
        <dbReference type="Rhea" id="RHEA:54420"/>
        <dbReference type="ChEBI" id="CHEBI:15377"/>
        <dbReference type="ChEBI" id="CHEBI:15378"/>
        <dbReference type="ChEBI" id="CHEBI:71500"/>
        <dbReference type="ChEBI" id="CHEBI:138171"/>
    </reaction>
</comment>
<dbReference type="Gene3D" id="3.30.450.20">
    <property type="entry name" value="PAS domain"/>
    <property type="match status" value="1"/>
</dbReference>
<feature type="binding site" evidence="2">
    <location>
        <position position="345"/>
    </location>
    <ligand>
        <name>Mn(2+)</name>
        <dbReference type="ChEBI" id="CHEBI:29035"/>
        <label>1</label>
    </ligand>
</feature>
<proteinExistence type="inferred from homology"/>
<dbReference type="SUPFAM" id="SSF64182">
    <property type="entry name" value="DHH phosphoesterases"/>
    <property type="match status" value="1"/>
</dbReference>
<feature type="transmembrane region" description="Helical" evidence="3">
    <location>
        <begin position="7"/>
        <end position="25"/>
    </location>
</feature>
<comment type="similarity">
    <text evidence="1">Belongs to the GdpP/PdeA phosphodiesterase family.</text>
</comment>
<feature type="binding site" evidence="2">
    <location>
        <position position="498"/>
    </location>
    <ligand>
        <name>Mn(2+)</name>
        <dbReference type="ChEBI" id="CHEBI:29035"/>
        <label>2</label>
    </ligand>
</feature>
<accession>A0A2I5KRX2</accession>
<dbReference type="PANTHER" id="PTHR47618">
    <property type="entry name" value="BIFUNCTIONAL OLIGORIBONUCLEASE AND PAP PHOSPHATASE NRNA"/>
    <property type="match status" value="1"/>
</dbReference>
<dbReference type="AlphaFoldDB" id="A0A2I5KRX2"/>
<dbReference type="EMBL" id="CP025043">
    <property type="protein sequence ID" value="AUA20097.1"/>
    <property type="molecule type" value="Genomic_DNA"/>
</dbReference>
<protein>
    <recommendedName>
        <fullName evidence="1">Cyclic-di-AMP phosphodiesterase</fullName>
        <ecNumber evidence="1">3.1.4.-</ecNumber>
    </recommendedName>
</protein>
<keyword evidence="2" id="KW-0479">Metal-binding</keyword>
<dbReference type="Gene3D" id="3.90.1640.10">
    <property type="entry name" value="inorganic pyrophosphatase (n-terminal core)"/>
    <property type="match status" value="1"/>
</dbReference>
<sequence length="655" mass="74004">MKKFRFSTIHFVMIGVILFGLVALVHRFFPIGASTVFALLISLLVLIALFIYQKHSYEFSEIEQIEYLNNQANSGLMMLLDKMPVGVIKVRPDSNQVEWFNPFAELIFAQENGEFDQKKLREIIDVGLDEERIYANFSGKRYAVNVDFDQGLFYFFDASSEYSATNSLIGSRPVIGIISVDNYDELEDTVSDSQISQVNSFLAQFVSEFCHDYGIYYRRGTMDRFYFFTDYAVLEKLIENKFSVIDKFREEAKKLDLGLTLSMGLAYGNENHHQIGQVALQNLNMAEVRGGDQVVVKENDESKQPLFFGGGSASSVKRTRTRTRAMMSAVSDKLKSVDAVFVVGHRNLDMDALGSAVGMQYFAQNIMNNAYTVYNPDEMAPDIARAIKKLSDENCSNLLTVEEAMKMVTFQSLLIMVDHSKIGLTLDKDFYEQFTQVVVVDHHRRDTDFPNNAVLTYIESGASSASELVTELIQFQNDKHHKLNRIQSSLLMAGVMLDTKNFTSRVTSRTFDVASYLRTRGSDSLEIQQIAATDFEEYRQINELILSGQRIESNVVIACADDTKEYDNIIPSKAANTILDMAGIEAVFVVTRNTKGYVSISARSHSKINVQRIMEEMGGGGHFNLAAAQVYDQTLEQVKENLISKIYEEIKESKV</sequence>
<comment type="cofactor">
    <cofactor evidence="2">
        <name>Mn(2+)</name>
        <dbReference type="ChEBI" id="CHEBI:29035"/>
    </cofactor>
    <text evidence="2">For phosphodiesterase activity, probably binds 2 Mn(2+) per subunit.</text>
</comment>
<reference evidence="5 6" key="1">
    <citation type="submission" date="2017-11" db="EMBL/GenBank/DDBJ databases">
        <title>Genome analysis of Streptococcus suis serotype chz stain ah681.</title>
        <authorList>
            <person name="Pan Z."/>
            <person name="Zhang Y."/>
            <person name="Ma J."/>
            <person name="Lu P."/>
            <person name="Zhu Y."/>
            <person name="Zhong X."/>
            <person name="Dong W."/>
            <person name="Lu C."/>
            <person name="Yao H."/>
        </authorList>
    </citation>
    <scope>NUCLEOTIDE SEQUENCE [LARGE SCALE GENOMIC DNA]</scope>
    <source>
        <strain evidence="5 6">AH681</strain>
    </source>
</reference>
<keyword evidence="3" id="KW-1133">Transmembrane helix</keyword>
<dbReference type="GO" id="GO:0016787">
    <property type="term" value="F:hydrolase activity"/>
    <property type="evidence" value="ECO:0007669"/>
    <property type="project" value="UniProtKB-UniRule"/>
</dbReference>
<dbReference type="RefSeq" id="WP_100881840.1">
    <property type="nucleotide sequence ID" value="NZ_CP025043.1"/>
</dbReference>
<dbReference type="InterPro" id="IPR051319">
    <property type="entry name" value="Oligoribo/pAp-PDE_c-di-AMP_PDE"/>
</dbReference>
<keyword evidence="1 3" id="KW-0472">Membrane</keyword>
<dbReference type="InterPro" id="IPR003156">
    <property type="entry name" value="DHHA1_dom"/>
</dbReference>
<feature type="binding site" evidence="2">
    <location>
        <position position="418"/>
    </location>
    <ligand>
        <name>Mn(2+)</name>
        <dbReference type="ChEBI" id="CHEBI:29035"/>
        <label>2</label>
    </ligand>
</feature>
<dbReference type="GO" id="GO:0005886">
    <property type="term" value="C:plasma membrane"/>
    <property type="evidence" value="ECO:0007669"/>
    <property type="project" value="UniProtKB-SubCell"/>
</dbReference>
<evidence type="ECO:0000256" key="3">
    <source>
        <dbReference type="SAM" id="Phobius"/>
    </source>
</evidence>
<feature type="binding site" evidence="2">
    <location>
        <position position="351"/>
    </location>
    <ligand>
        <name>Mn(2+)</name>
        <dbReference type="ChEBI" id="CHEBI:29035"/>
        <label>2</label>
    </ligand>
</feature>
<gene>
    <name evidence="5" type="ORF">CWI26_11720</name>
</gene>
<name>A0A2I5KRX2_STRSU</name>
<feature type="transmembrane region" description="Helical" evidence="3">
    <location>
        <begin position="31"/>
        <end position="52"/>
    </location>
</feature>
<organism evidence="5 6">
    <name type="scientific">Streptococcus suis</name>
    <dbReference type="NCBI Taxonomy" id="1307"/>
    <lineage>
        <taxon>Bacteria</taxon>
        <taxon>Bacillati</taxon>
        <taxon>Bacillota</taxon>
        <taxon>Bacilli</taxon>
        <taxon>Lactobacillales</taxon>
        <taxon>Streptococcaceae</taxon>
        <taxon>Streptococcus</taxon>
    </lineage>
</organism>
<dbReference type="GO" id="GO:0003676">
    <property type="term" value="F:nucleic acid binding"/>
    <property type="evidence" value="ECO:0007669"/>
    <property type="project" value="UniProtKB-UniRule"/>
</dbReference>
<dbReference type="GO" id="GO:0106409">
    <property type="term" value="F:cyclic-di-AMP phosphodiesterase activity"/>
    <property type="evidence" value="ECO:0007669"/>
    <property type="project" value="RHEA"/>
</dbReference>
<keyword evidence="1" id="KW-1003">Cell membrane</keyword>
<dbReference type="PIRSF" id="PIRSF026583">
    <property type="entry name" value="YybT"/>
    <property type="match status" value="1"/>
</dbReference>
<evidence type="ECO:0000313" key="5">
    <source>
        <dbReference type="EMBL" id="AUA20097.1"/>
    </source>
</evidence>
<dbReference type="Pfam" id="PF01368">
    <property type="entry name" value="DHH"/>
    <property type="match status" value="1"/>
</dbReference>
<dbReference type="InterPro" id="IPR014528">
    <property type="entry name" value="GdpP/PdeA"/>
</dbReference>
<keyword evidence="1" id="KW-0378">Hydrolase</keyword>
<dbReference type="InterPro" id="IPR000160">
    <property type="entry name" value="GGDEF_dom"/>
</dbReference>
<evidence type="ECO:0000313" key="6">
    <source>
        <dbReference type="Proteomes" id="UP000231863"/>
    </source>
</evidence>
<comment type="function">
    <text evidence="1">Has phosphodiesterase (PDE) activity against cyclic-di-AMP (c-di-AMP).</text>
</comment>
<dbReference type="Pfam" id="PF02272">
    <property type="entry name" value="DHHA1"/>
    <property type="match status" value="1"/>
</dbReference>
<evidence type="ECO:0000256" key="1">
    <source>
        <dbReference type="PIRNR" id="PIRNR026583"/>
    </source>
</evidence>
<feature type="binding site" evidence="2">
    <location>
        <position position="418"/>
    </location>
    <ligand>
        <name>Mn(2+)</name>
        <dbReference type="ChEBI" id="CHEBI:29035"/>
        <label>1</label>
    </ligand>
</feature>
<dbReference type="InterPro" id="IPR001667">
    <property type="entry name" value="DDH_dom"/>
</dbReference>
<dbReference type="Gene3D" id="3.10.310.30">
    <property type="match status" value="1"/>
</dbReference>
<dbReference type="PANTHER" id="PTHR47618:SF2">
    <property type="entry name" value="CYCLIC-DI-AMP PHOSPHODIESTERASE GDPP"/>
    <property type="match status" value="1"/>
</dbReference>
<dbReference type="EC" id="3.1.4.-" evidence="1"/>
<comment type="subcellular location">
    <subcellularLocation>
        <location evidence="1">Cell membrane</location>
    </subcellularLocation>
</comment>
<keyword evidence="2" id="KW-0464">Manganese</keyword>
<dbReference type="Pfam" id="PF24898">
    <property type="entry name" value="GGDEF_GdpP"/>
    <property type="match status" value="1"/>
</dbReference>
<feature type="domain" description="GGDEF" evidence="4">
    <location>
        <begin position="171"/>
        <end position="299"/>
    </location>
</feature>
<feature type="binding site" evidence="2">
    <location>
        <position position="442"/>
    </location>
    <ligand>
        <name>Mn(2+)</name>
        <dbReference type="ChEBI" id="CHEBI:29035"/>
        <label>2</label>
    </ligand>
</feature>
<feature type="binding site" evidence="2">
    <location>
        <position position="349"/>
    </location>
    <ligand>
        <name>Mn(2+)</name>
        <dbReference type="ChEBI" id="CHEBI:29035"/>
        <label>1</label>
    </ligand>
</feature>
<dbReference type="Proteomes" id="UP000231863">
    <property type="component" value="Chromosome"/>
</dbReference>
<evidence type="ECO:0000259" key="4">
    <source>
        <dbReference type="PROSITE" id="PS50887"/>
    </source>
</evidence>
<dbReference type="InterPro" id="IPR038763">
    <property type="entry name" value="DHH_sf"/>
</dbReference>
<dbReference type="GO" id="GO:0046872">
    <property type="term" value="F:metal ion binding"/>
    <property type="evidence" value="ECO:0007669"/>
    <property type="project" value="UniProtKB-KW"/>
</dbReference>
<keyword evidence="3" id="KW-0812">Transmembrane</keyword>
<dbReference type="PROSITE" id="PS50887">
    <property type="entry name" value="GGDEF"/>
    <property type="match status" value="1"/>
</dbReference>